<dbReference type="SMART" id="SM00248">
    <property type="entry name" value="ANK"/>
    <property type="match status" value="5"/>
</dbReference>
<dbReference type="SUPFAM" id="SSF48403">
    <property type="entry name" value="Ankyrin repeat"/>
    <property type="match status" value="1"/>
</dbReference>
<dbReference type="AlphaFoldDB" id="A0A6A2X3K8"/>
<dbReference type="Gene3D" id="1.25.40.20">
    <property type="entry name" value="Ankyrin repeat-containing domain"/>
    <property type="match status" value="1"/>
</dbReference>
<feature type="transmembrane region" description="Helical" evidence="2">
    <location>
        <begin position="276"/>
        <end position="300"/>
    </location>
</feature>
<dbReference type="Proteomes" id="UP000436088">
    <property type="component" value="Unassembled WGS sequence"/>
</dbReference>
<dbReference type="PANTHER" id="PTHR24128">
    <property type="entry name" value="HOMEOBOX PROTEIN WARIAI"/>
    <property type="match status" value="1"/>
</dbReference>
<feature type="transmembrane region" description="Helical" evidence="2">
    <location>
        <begin position="320"/>
        <end position="341"/>
    </location>
</feature>
<dbReference type="Pfam" id="PF13962">
    <property type="entry name" value="PGG"/>
    <property type="match status" value="1"/>
</dbReference>
<gene>
    <name evidence="4" type="ORF">F3Y22_tig00112249pilonHSYRG00254</name>
</gene>
<evidence type="ECO:0000259" key="3">
    <source>
        <dbReference type="Pfam" id="PF13962"/>
    </source>
</evidence>
<keyword evidence="1" id="KW-0040">ANK repeat</keyword>
<keyword evidence="2" id="KW-0812">Transmembrane</keyword>
<dbReference type="InterPro" id="IPR026961">
    <property type="entry name" value="PGG_dom"/>
</dbReference>
<dbReference type="InterPro" id="IPR036770">
    <property type="entry name" value="Ankyrin_rpt-contain_sf"/>
</dbReference>
<feature type="transmembrane region" description="Helical" evidence="2">
    <location>
        <begin position="353"/>
        <end position="371"/>
    </location>
</feature>
<protein>
    <submittedName>
        <fullName evidence="4">Ankyrin repeat protein</fullName>
    </submittedName>
</protein>
<dbReference type="PROSITE" id="PS50088">
    <property type="entry name" value="ANK_REPEAT"/>
    <property type="match status" value="2"/>
</dbReference>
<feature type="transmembrane region" description="Helical" evidence="2">
    <location>
        <begin position="410"/>
        <end position="432"/>
    </location>
</feature>
<feature type="repeat" description="ANK" evidence="1">
    <location>
        <begin position="179"/>
        <end position="211"/>
    </location>
</feature>
<feature type="repeat" description="ANK" evidence="1">
    <location>
        <begin position="70"/>
        <end position="91"/>
    </location>
</feature>
<feature type="domain" description="PGG" evidence="3">
    <location>
        <begin position="272"/>
        <end position="375"/>
    </location>
</feature>
<reference evidence="4" key="1">
    <citation type="submission" date="2019-09" db="EMBL/GenBank/DDBJ databases">
        <title>Draft genome information of white flower Hibiscus syriacus.</title>
        <authorList>
            <person name="Kim Y.-M."/>
        </authorList>
    </citation>
    <scope>NUCLEOTIDE SEQUENCE [LARGE SCALE GENOMIC DNA]</scope>
    <source>
        <strain evidence="4">YM2019G1</strain>
    </source>
</reference>
<dbReference type="Pfam" id="PF12796">
    <property type="entry name" value="Ank_2"/>
    <property type="match status" value="3"/>
</dbReference>
<keyword evidence="2" id="KW-1133">Transmembrane helix</keyword>
<organism evidence="4 5">
    <name type="scientific">Hibiscus syriacus</name>
    <name type="common">Rose of Sharon</name>
    <dbReference type="NCBI Taxonomy" id="106335"/>
    <lineage>
        <taxon>Eukaryota</taxon>
        <taxon>Viridiplantae</taxon>
        <taxon>Streptophyta</taxon>
        <taxon>Embryophyta</taxon>
        <taxon>Tracheophyta</taxon>
        <taxon>Spermatophyta</taxon>
        <taxon>Magnoliopsida</taxon>
        <taxon>eudicotyledons</taxon>
        <taxon>Gunneridae</taxon>
        <taxon>Pentapetalae</taxon>
        <taxon>rosids</taxon>
        <taxon>malvids</taxon>
        <taxon>Malvales</taxon>
        <taxon>Malvaceae</taxon>
        <taxon>Malvoideae</taxon>
        <taxon>Hibiscus</taxon>
    </lineage>
</organism>
<feature type="transmembrane region" description="Helical" evidence="2">
    <location>
        <begin position="377"/>
        <end position="398"/>
    </location>
</feature>
<dbReference type="EMBL" id="VEPZ02001530">
    <property type="protein sequence ID" value="KAE8669321.1"/>
    <property type="molecule type" value="Genomic_DNA"/>
</dbReference>
<keyword evidence="2" id="KW-0472">Membrane</keyword>
<accession>A0A6A2X3K8</accession>
<proteinExistence type="predicted"/>
<name>A0A6A2X3K8_HIBSY</name>
<evidence type="ECO:0000256" key="1">
    <source>
        <dbReference type="PROSITE-ProRule" id="PRU00023"/>
    </source>
</evidence>
<keyword evidence="5" id="KW-1185">Reference proteome</keyword>
<dbReference type="OrthoDB" id="20872at2759"/>
<comment type="caution">
    <text evidence="4">The sequence shown here is derived from an EMBL/GenBank/DDBJ whole genome shotgun (WGS) entry which is preliminary data.</text>
</comment>
<evidence type="ECO:0000313" key="4">
    <source>
        <dbReference type="EMBL" id="KAE8669321.1"/>
    </source>
</evidence>
<evidence type="ECO:0000313" key="5">
    <source>
        <dbReference type="Proteomes" id="UP000436088"/>
    </source>
</evidence>
<feature type="transmembrane region" description="Helical" evidence="2">
    <location>
        <begin position="462"/>
        <end position="480"/>
    </location>
</feature>
<feature type="transmembrane region" description="Helical" evidence="2">
    <location>
        <begin position="438"/>
        <end position="455"/>
    </location>
</feature>
<dbReference type="InterPro" id="IPR002110">
    <property type="entry name" value="Ankyrin_rpt"/>
</dbReference>
<evidence type="ECO:0000256" key="2">
    <source>
        <dbReference type="SAM" id="Phobius"/>
    </source>
</evidence>
<dbReference type="PANTHER" id="PTHR24128:SF46">
    <property type="entry name" value="ALPHA-LATROTOXIN-LHE1A-LIKE ISOFORM X1"/>
    <property type="match status" value="1"/>
</dbReference>
<sequence>MAGSLTSAARMGNVSDLYSLIQGNGNVLRHFDEVEFIDTPLHIAAEEGWTRFAMEMINLKPSFAKKLNQQGLSPLHLAVQRGHKEVALRFLEIDKDLVRVRGREGKTPLHYVSEVGNQDGLLDRFLEACPDSVLDVTTQNSTALHIAVENRRLDVLQVLLRTLMKTAYHREVVNRKDENGNTALHIAASSNEAQMLKLLLNCKADKHATDQAGLTALGVAQQHGYTESITVLRGCFIPVVSKFIPKLEKQTASYVTKASSLIFRDMDNISGENRNALLVILGLLLTATYQATLSPPGGVWQGGNASKKLGTSVMDPSQFLLFYIPTYAVFIVTFFLTLALLKPFPRGFRTALQVLLAFLAVCFHQSISFIVPSSSASIILSLLSGIVFILMAFMCIAYQVSKFSVSIVGCWILPFHFSGAAIQVLFLLFFLYDKFWKGTIVVVGYCLSFAVYAMVDDKFDPINYIMYPIVSIGSWLVFHLCRFCIKQSTKLCNYFKLQICN</sequence>
<dbReference type="PROSITE" id="PS50297">
    <property type="entry name" value="ANK_REP_REGION"/>
    <property type="match status" value="2"/>
</dbReference>